<dbReference type="Pfam" id="PF00957">
    <property type="entry name" value="Synaptobrevin"/>
    <property type="match status" value="1"/>
</dbReference>
<keyword evidence="4" id="KW-1133">Transmembrane helix</keyword>
<accession>D8RH77</accession>
<keyword evidence="4" id="KW-0812">Transmembrane</keyword>
<evidence type="ECO:0000313" key="7">
    <source>
        <dbReference type="Proteomes" id="UP000001514"/>
    </source>
</evidence>
<keyword evidence="4" id="KW-0472">Membrane</keyword>
<comment type="subcellular location">
    <subcellularLocation>
        <location evidence="1">Cytoplasm</location>
    </subcellularLocation>
</comment>
<dbReference type="PANTHER" id="PTHR10241:SF25">
    <property type="entry name" value="TOMOSYN, ISOFORM C"/>
    <property type="match status" value="1"/>
</dbReference>
<dbReference type="PROSITE" id="PS50892">
    <property type="entry name" value="V_SNARE"/>
    <property type="match status" value="1"/>
</dbReference>
<protein>
    <recommendedName>
        <fullName evidence="5">V-SNARE coiled-coil homology domain-containing protein</fullName>
    </recommendedName>
</protein>
<dbReference type="Gramene" id="EFJ28483">
    <property type="protein sequence ID" value="EFJ28483"/>
    <property type="gene ID" value="SELMODRAFT_411303"/>
</dbReference>
<evidence type="ECO:0000256" key="2">
    <source>
        <dbReference type="ARBA" id="ARBA00022490"/>
    </source>
</evidence>
<dbReference type="KEGG" id="smo:SELMODRAFT_411303"/>
<dbReference type="SUPFAM" id="SSF58038">
    <property type="entry name" value="SNARE fusion complex"/>
    <property type="match status" value="1"/>
</dbReference>
<keyword evidence="3" id="KW-0175">Coiled coil</keyword>
<dbReference type="Gene3D" id="1.20.5.110">
    <property type="match status" value="1"/>
</dbReference>
<reference evidence="6 7" key="1">
    <citation type="journal article" date="2011" name="Science">
        <title>The Selaginella genome identifies genetic changes associated with the evolution of vascular plants.</title>
        <authorList>
            <person name="Banks J.A."/>
            <person name="Nishiyama T."/>
            <person name="Hasebe M."/>
            <person name="Bowman J.L."/>
            <person name="Gribskov M."/>
            <person name="dePamphilis C."/>
            <person name="Albert V.A."/>
            <person name="Aono N."/>
            <person name="Aoyama T."/>
            <person name="Ambrose B.A."/>
            <person name="Ashton N.W."/>
            <person name="Axtell M.J."/>
            <person name="Barker E."/>
            <person name="Barker M.S."/>
            <person name="Bennetzen J.L."/>
            <person name="Bonawitz N.D."/>
            <person name="Chapple C."/>
            <person name="Cheng C."/>
            <person name="Correa L.G."/>
            <person name="Dacre M."/>
            <person name="DeBarry J."/>
            <person name="Dreyer I."/>
            <person name="Elias M."/>
            <person name="Engstrom E.M."/>
            <person name="Estelle M."/>
            <person name="Feng L."/>
            <person name="Finet C."/>
            <person name="Floyd S.K."/>
            <person name="Frommer W.B."/>
            <person name="Fujita T."/>
            <person name="Gramzow L."/>
            <person name="Gutensohn M."/>
            <person name="Harholt J."/>
            <person name="Hattori M."/>
            <person name="Heyl A."/>
            <person name="Hirai T."/>
            <person name="Hiwatashi Y."/>
            <person name="Ishikawa M."/>
            <person name="Iwata M."/>
            <person name="Karol K.G."/>
            <person name="Koehler B."/>
            <person name="Kolukisaoglu U."/>
            <person name="Kubo M."/>
            <person name="Kurata T."/>
            <person name="Lalonde S."/>
            <person name="Li K."/>
            <person name="Li Y."/>
            <person name="Litt A."/>
            <person name="Lyons E."/>
            <person name="Manning G."/>
            <person name="Maruyama T."/>
            <person name="Michael T.P."/>
            <person name="Mikami K."/>
            <person name="Miyazaki S."/>
            <person name="Morinaga S."/>
            <person name="Murata T."/>
            <person name="Mueller-Roeber B."/>
            <person name="Nelson D.R."/>
            <person name="Obara M."/>
            <person name="Oguri Y."/>
            <person name="Olmstead R.G."/>
            <person name="Onodera N."/>
            <person name="Petersen B.L."/>
            <person name="Pils B."/>
            <person name="Prigge M."/>
            <person name="Rensing S.A."/>
            <person name="Riano-Pachon D.M."/>
            <person name="Roberts A.W."/>
            <person name="Sato Y."/>
            <person name="Scheller H.V."/>
            <person name="Schulz B."/>
            <person name="Schulz C."/>
            <person name="Shakirov E.V."/>
            <person name="Shibagaki N."/>
            <person name="Shinohara N."/>
            <person name="Shippen D.E."/>
            <person name="Soerensen I."/>
            <person name="Sotooka R."/>
            <person name="Sugimoto N."/>
            <person name="Sugita M."/>
            <person name="Sumikawa N."/>
            <person name="Tanurdzic M."/>
            <person name="Theissen G."/>
            <person name="Ulvskov P."/>
            <person name="Wakazuki S."/>
            <person name="Weng J.K."/>
            <person name="Willats W.W."/>
            <person name="Wipf D."/>
            <person name="Wolf P.G."/>
            <person name="Yang L."/>
            <person name="Zimmer A.D."/>
            <person name="Zhu Q."/>
            <person name="Mitros T."/>
            <person name="Hellsten U."/>
            <person name="Loque D."/>
            <person name="Otillar R."/>
            <person name="Salamov A."/>
            <person name="Schmutz J."/>
            <person name="Shapiro H."/>
            <person name="Lindquist E."/>
            <person name="Lucas S."/>
            <person name="Rokhsar D."/>
            <person name="Grigoriev I.V."/>
        </authorList>
    </citation>
    <scope>NUCLEOTIDE SEQUENCE [LARGE SCALE GENOMIC DNA]</scope>
</reference>
<evidence type="ECO:0000313" key="6">
    <source>
        <dbReference type="EMBL" id="EFJ28483.1"/>
    </source>
</evidence>
<evidence type="ECO:0000259" key="5">
    <source>
        <dbReference type="PROSITE" id="PS50892"/>
    </source>
</evidence>
<dbReference type="InterPro" id="IPR042855">
    <property type="entry name" value="V_SNARE_CC"/>
</dbReference>
<evidence type="ECO:0000256" key="4">
    <source>
        <dbReference type="SAM" id="Phobius"/>
    </source>
</evidence>
<dbReference type="STRING" id="88036.D8RH77"/>
<dbReference type="OrthoDB" id="190375at2759"/>
<evidence type="ECO:0000256" key="1">
    <source>
        <dbReference type="ARBA" id="ARBA00004496"/>
    </source>
</evidence>
<dbReference type="CDD" id="cd15873">
    <property type="entry name" value="R-SNARE_STXBP5_6"/>
    <property type="match status" value="1"/>
</dbReference>
<dbReference type="GO" id="GO:0005737">
    <property type="term" value="C:cytoplasm"/>
    <property type="evidence" value="ECO:0007669"/>
    <property type="project" value="UniProtKB-SubCell"/>
</dbReference>
<keyword evidence="2" id="KW-0963">Cytoplasm</keyword>
<feature type="domain" description="V-SNARE coiled-coil homology" evidence="5">
    <location>
        <begin position="88"/>
        <end position="152"/>
    </location>
</feature>
<sequence length="153" mass="17220">MLESQMAVVAVAAVAAIAVGGAAIAFMYHCCQDQVKRQKKEKVERINSQLGIRDEDAHHRYERREEVVEIGKAKRPAVRTVEEIKAYYGRPSRKDASSTAGIATEAKNKLMERGEKLQAVNDKTQELESQAESFASLAEELAKKMKARKWWEL</sequence>
<name>D8RH77_SELML</name>
<dbReference type="HOGENOM" id="CLU_1716381_0_0_1"/>
<proteinExistence type="predicted"/>
<dbReference type="PANTHER" id="PTHR10241">
    <property type="entry name" value="LETHAL 2 GIANT LARVAE PROTEIN"/>
    <property type="match status" value="1"/>
</dbReference>
<feature type="transmembrane region" description="Helical" evidence="4">
    <location>
        <begin position="6"/>
        <end position="30"/>
    </location>
</feature>
<dbReference type="EMBL" id="GL377579">
    <property type="protein sequence ID" value="EFJ28483.1"/>
    <property type="molecule type" value="Genomic_DNA"/>
</dbReference>
<dbReference type="eggNOG" id="KOG1983">
    <property type="taxonomic scope" value="Eukaryota"/>
</dbReference>
<dbReference type="InParanoid" id="D8RH77"/>
<organism evidence="7">
    <name type="scientific">Selaginella moellendorffii</name>
    <name type="common">Spikemoss</name>
    <dbReference type="NCBI Taxonomy" id="88036"/>
    <lineage>
        <taxon>Eukaryota</taxon>
        <taxon>Viridiplantae</taxon>
        <taxon>Streptophyta</taxon>
        <taxon>Embryophyta</taxon>
        <taxon>Tracheophyta</taxon>
        <taxon>Lycopodiopsida</taxon>
        <taxon>Selaginellales</taxon>
        <taxon>Selaginellaceae</taxon>
        <taxon>Selaginella</taxon>
    </lineage>
</organism>
<gene>
    <name evidence="6" type="ORF">SELMODRAFT_411303</name>
</gene>
<dbReference type="AlphaFoldDB" id="D8RH77"/>
<dbReference type="Proteomes" id="UP000001514">
    <property type="component" value="Unassembled WGS sequence"/>
</dbReference>
<evidence type="ECO:0000256" key="3">
    <source>
        <dbReference type="PROSITE-ProRule" id="PRU00290"/>
    </source>
</evidence>
<keyword evidence="7" id="KW-1185">Reference proteome</keyword>